<dbReference type="Gene3D" id="2.60.40.10">
    <property type="entry name" value="Immunoglobulins"/>
    <property type="match status" value="13"/>
</dbReference>
<keyword evidence="4" id="KW-1185">Reference proteome</keyword>
<feature type="compositionally biased region" description="Polar residues" evidence="1">
    <location>
        <begin position="162"/>
        <end position="174"/>
    </location>
</feature>
<dbReference type="Pfam" id="PF17963">
    <property type="entry name" value="Big_9"/>
    <property type="match status" value="1"/>
</dbReference>
<name>A0ABN6WL43_9GAMM</name>
<dbReference type="PROSITE" id="PS00018">
    <property type="entry name" value="EF_HAND_1"/>
    <property type="match status" value="2"/>
</dbReference>
<feature type="region of interest" description="Disordered" evidence="1">
    <location>
        <begin position="112"/>
        <end position="216"/>
    </location>
</feature>
<feature type="compositionally biased region" description="Polar residues" evidence="1">
    <location>
        <begin position="936"/>
        <end position="953"/>
    </location>
</feature>
<proteinExistence type="predicted"/>
<feature type="region of interest" description="Disordered" evidence="1">
    <location>
        <begin position="1239"/>
        <end position="1258"/>
    </location>
</feature>
<feature type="region of interest" description="Disordered" evidence="1">
    <location>
        <begin position="1138"/>
        <end position="1159"/>
    </location>
</feature>
<feature type="compositionally biased region" description="Polar residues" evidence="1">
    <location>
        <begin position="200"/>
        <end position="216"/>
    </location>
</feature>
<feature type="region of interest" description="Disordered" evidence="1">
    <location>
        <begin position="835"/>
        <end position="856"/>
    </location>
</feature>
<feature type="region of interest" description="Disordered" evidence="1">
    <location>
        <begin position="936"/>
        <end position="957"/>
    </location>
</feature>
<feature type="compositionally biased region" description="Polar residues" evidence="1">
    <location>
        <begin position="835"/>
        <end position="852"/>
    </location>
</feature>
<feature type="region of interest" description="Disordered" evidence="1">
    <location>
        <begin position="1037"/>
        <end position="1058"/>
    </location>
</feature>
<dbReference type="PROSITE" id="PS51820">
    <property type="entry name" value="PA14"/>
    <property type="match status" value="1"/>
</dbReference>
<dbReference type="InterPro" id="IPR037524">
    <property type="entry name" value="PA14/GLEYA"/>
</dbReference>
<dbReference type="InterPro" id="IPR041690">
    <property type="entry name" value="Cadherin_5"/>
</dbReference>
<dbReference type="Proteomes" id="UP001307608">
    <property type="component" value="Chromosome"/>
</dbReference>
<gene>
    <name evidence="3" type="ORF">MACH16_12800</name>
</gene>
<feature type="compositionally biased region" description="Low complexity" evidence="1">
    <location>
        <begin position="175"/>
        <end position="199"/>
    </location>
</feature>
<dbReference type="Pfam" id="PF17892">
    <property type="entry name" value="Cadherin_5"/>
    <property type="match status" value="1"/>
</dbReference>
<dbReference type="NCBIfam" id="NF033510">
    <property type="entry name" value="Ca_tandemer"/>
    <property type="match status" value="9"/>
</dbReference>
<feature type="compositionally biased region" description="Polar residues" evidence="1">
    <location>
        <begin position="146"/>
        <end position="155"/>
    </location>
</feature>
<protein>
    <recommendedName>
        <fullName evidence="2">PA14 domain-containing protein</fullName>
    </recommendedName>
</protein>
<feature type="compositionally biased region" description="Polar residues" evidence="1">
    <location>
        <begin position="733"/>
        <end position="751"/>
    </location>
</feature>
<dbReference type="RefSeq" id="WP_338266388.1">
    <property type="nucleotide sequence ID" value="NZ_AP027271.1"/>
</dbReference>
<evidence type="ECO:0000259" key="2">
    <source>
        <dbReference type="PROSITE" id="PS51820"/>
    </source>
</evidence>
<dbReference type="NCBIfam" id="NF012211">
    <property type="entry name" value="tand_rpt_95"/>
    <property type="match status" value="2"/>
</dbReference>
<feature type="region of interest" description="Disordered" evidence="1">
    <location>
        <begin position="733"/>
        <end position="756"/>
    </location>
</feature>
<dbReference type="InterPro" id="IPR018247">
    <property type="entry name" value="EF_Hand_1_Ca_BS"/>
</dbReference>
<sequence>MSDSQVPFATLGNAIGFISKLSGSVTIQSIDGQERVVKIGDPIFFGETVVTGANSSVTIAFIDGTEVVIGGDSVVEITDEIYNSGDNQDLVADSSTDIDALQNAILAGDDPTLVQDAPAAGETQGEQQRVDVDVQRTGALGGISGGNDTDYSSSLPGFGYDTNGQGSYGSRQENVTTTQQNTTRNSSSDTTTSDTSVSTPTISLATSSDTGESNSDLLTNDTTATFTLSNIDSDVVLVQIYNGDTLINSTTAVDGLQTFTAEVGDLTEGTNSLTIKVTDSSGNTSTSSPVVVTLDTVANEGTVTVNAITSDDVINANEAAGTVTVTGTATGGDIAEGDAVTMTINGNVYNTTVDASGNWSVDVAGSDLAADTEFDVVVTSSDDAGNTVNSVGTSTHTVDVDINGRMSISDVTSDDIISAAEAQGTVAITGIVSGDVKNGDIVTLTVNGKEYSGSVTNRLFSIDVAGSDLAQDSDRRIDATITLSDNAGNILVVTANSNYQVDTTAASAPTVSIVDDTNDDGLISKDELGNNNVQVSVAVNAADLAAGGSVTLSIGNGDSDNTVTLTAGDLTDNATYSYDAETGTITWTESVAEGAQITVTATQTDAAGNESGTGSDSATLDTTAASAPGVTITEDVNDNGYISAAELDGDVNVTISLTGTNAVEGDKLTVNGETITLTAAQIEAGEVLTTVAAPAEGATLTVETTITDKAGNVSEKGSDSAIMDTSVSGLTSDITDATNSGSNDDTITNDATPDISGVTEAGATVTITYTDAEGQPQTATGTADANGNYTIAIENALPEGSNSLSIKAVDVAGNESTTTQNVTVDTSVSGLTSDITDATNSGSNDDTITNDATPDISGVTEAGATVTITYTDAEGQPQTATGTADANGNYTIAIENALPEGSNSLSIKAVDVAGNESTTTQNVTVDTSVSGLTSDITDATNSGSNDDTITNDATPDISGVTEAGATVTITYTDAEGQPQTATGTADANGNYTIAIENALPEGSNSLSIKAVDVAGNESTTTQNVTVDTSVSGLTSDITDATNSGSNDDTITNDATPDISGVTEAGATVTITYTDAEGQPQTATGTADANGNYTIAIENALPEGSNSLSIKAVDVAGNESTTTQNVTVDTSVSGLTSDITDATNSGSNDDTITNDATPDISGVTEAGATVTITYTDAEGQPQTATGTADANGNYTIAIENALPEGSNSLSIKAVDVAGNESTTTQNVTVDTSVSGLTSDITDATNSGSNDDTITNDATPDISGVTEAGATVTITYTDAEGQPQTATGTADANGNYTIAIENALPEGSNSLSIKAVDVAGNESTTTQNVTVDNTAPVDGDGVNTITFETNGDIYLNKTESGATNLAGKVELGATVVGIVITDSANPANALSVSVDAISVDSEGNVSVEWLDLASLVDGSLTVSMSVVDSAGNEGNVTNSAILDTTITAVLYFDDVTEDDIVNAIESQGTVTLTGIFAVEDDTNAKDIVVTVNGHEYTVKAEDIQSDGGFSLDVTGSDLASDSDHKLQVTAEFEDDAGNTIIIETGGGLNYSVDLNVALPVITNITDDSASSDYSKVTLHGTGEVGAVITLWVIANSTTAGNDTQTGEYTELTSVTTTVSSDGTWSLDVSSLSETPVNDNEFFKVTQTDTAGNVSGDSNIVHYWHGDWTSVSTETGDDFVLLGSGNDTVTVDVNDDSDSLTVDGGAGNDKAVFSSALSEMQSITLDDAGNVVIVDDQGDTNTFIDFESFSFDGVVYSKEALFAPHAHDDEATTDEDSAAITIDVLANDVDFDSPTLTITGADVSASQGTVTIVDGKLEFTPAANFNGEATITYSVSDGTTTDTATVSVTVNAVDDAVDAVNDSVTVAEDGSITLNLIDNDSAPDGGLEVTAINGVELTGEAQTISVNNGSVVIAATGEMTFEPAADFSGDINFDYDVKDTDGSTDTATVSVTVNAVADAPIITESSNSSSPGIAYSFWSGVYAGDANGDGVADFDGNGASVEQLTALLESTQNTKSSDYSGVIGEVSSINGIQQGTLAVATTYVYLEAGSSYSFSGNADDSFYVKVGGDLVAEAQWDNGNTAIESSVLTVSESGYYPVEIAYHNQNGDGFINLAVSINGGDSQVFGTDSFSMYPTSGLPRVC</sequence>
<dbReference type="NCBIfam" id="NF012196">
    <property type="entry name" value="Ig_like_ice"/>
    <property type="match status" value="3"/>
</dbReference>
<evidence type="ECO:0000256" key="1">
    <source>
        <dbReference type="SAM" id="MobiDB-lite"/>
    </source>
</evidence>
<organism evidence="3 4">
    <name type="scientific">Marinomonas pontica</name>
    <dbReference type="NCBI Taxonomy" id="264739"/>
    <lineage>
        <taxon>Bacteria</taxon>
        <taxon>Pseudomonadati</taxon>
        <taxon>Pseudomonadota</taxon>
        <taxon>Gammaproteobacteria</taxon>
        <taxon>Oceanospirillales</taxon>
        <taxon>Oceanospirillaceae</taxon>
        <taxon>Marinomonas</taxon>
    </lineage>
</organism>
<feature type="compositionally biased region" description="Polar residues" evidence="1">
    <location>
        <begin position="1037"/>
        <end position="1054"/>
    </location>
</feature>
<reference evidence="3 4" key="1">
    <citation type="submission" date="2023-01" db="EMBL/GenBank/DDBJ databases">
        <title>Complete genome sequence of Marinomonas pontica strain 200518_36.</title>
        <authorList>
            <person name="Ueki S."/>
            <person name="Gajardo G."/>
            <person name="Maruyama F."/>
        </authorList>
    </citation>
    <scope>NUCLEOTIDE SEQUENCE [LARGE SCALE GENOMIC DNA]</scope>
    <source>
        <strain evidence="3 4">200518_36</strain>
    </source>
</reference>
<feature type="compositionally biased region" description="Polar residues" evidence="1">
    <location>
        <begin position="1239"/>
        <end position="1256"/>
    </location>
</feature>
<evidence type="ECO:0000313" key="4">
    <source>
        <dbReference type="Proteomes" id="UP001307608"/>
    </source>
</evidence>
<dbReference type="InterPro" id="IPR013783">
    <property type="entry name" value="Ig-like_fold"/>
</dbReference>
<evidence type="ECO:0000313" key="3">
    <source>
        <dbReference type="EMBL" id="BDX02532.1"/>
    </source>
</evidence>
<dbReference type="InterPro" id="IPR049826">
    <property type="entry name" value="Ig-like_ice"/>
</dbReference>
<accession>A0ABN6WL43</accession>
<dbReference type="InterPro" id="IPR044016">
    <property type="entry name" value="Big_13"/>
</dbReference>
<feature type="domain" description="PA14" evidence="2">
    <location>
        <begin position="1981"/>
        <end position="2126"/>
    </location>
</feature>
<dbReference type="Pfam" id="PF19077">
    <property type="entry name" value="Big_13"/>
    <property type="match status" value="7"/>
</dbReference>
<feature type="compositionally biased region" description="Polar residues" evidence="1">
    <location>
        <begin position="1138"/>
        <end position="1155"/>
    </location>
</feature>
<dbReference type="EMBL" id="AP027271">
    <property type="protein sequence ID" value="BDX02532.1"/>
    <property type="molecule type" value="Genomic_DNA"/>
</dbReference>